<organism evidence="2 3">
    <name type="scientific">Skermanella aerolata</name>
    <dbReference type="NCBI Taxonomy" id="393310"/>
    <lineage>
        <taxon>Bacteria</taxon>
        <taxon>Pseudomonadati</taxon>
        <taxon>Pseudomonadota</taxon>
        <taxon>Alphaproteobacteria</taxon>
        <taxon>Rhodospirillales</taxon>
        <taxon>Azospirillaceae</taxon>
        <taxon>Skermanella</taxon>
    </lineage>
</organism>
<protein>
    <recommendedName>
        <fullName evidence="1">Transposase putative helix-turn-helix domain-containing protein</fullName>
    </recommendedName>
</protein>
<dbReference type="AlphaFoldDB" id="A0A512E3D0"/>
<keyword evidence="3" id="KW-1185">Reference proteome</keyword>
<dbReference type="NCBIfam" id="NF040570">
    <property type="entry name" value="guided_TnpB"/>
    <property type="match status" value="1"/>
</dbReference>
<gene>
    <name evidence="2" type="ORF">SAE02_73890</name>
</gene>
<dbReference type="InterPro" id="IPR021027">
    <property type="entry name" value="Transposase_put_HTH"/>
</dbReference>
<feature type="domain" description="Transposase putative helix-turn-helix" evidence="1">
    <location>
        <begin position="5"/>
        <end position="49"/>
    </location>
</feature>
<reference evidence="2 3" key="1">
    <citation type="submission" date="2019-07" db="EMBL/GenBank/DDBJ databases">
        <title>Whole genome shotgun sequence of Skermanella aerolata NBRC 106429.</title>
        <authorList>
            <person name="Hosoyama A."/>
            <person name="Uohara A."/>
            <person name="Ohji S."/>
            <person name="Ichikawa N."/>
        </authorList>
    </citation>
    <scope>NUCLEOTIDE SEQUENCE [LARGE SCALE GENOMIC DNA]</scope>
    <source>
        <strain evidence="2 3">NBRC 106429</strain>
    </source>
</reference>
<evidence type="ECO:0000313" key="3">
    <source>
        <dbReference type="Proteomes" id="UP000321523"/>
    </source>
</evidence>
<evidence type="ECO:0000313" key="2">
    <source>
        <dbReference type="EMBL" id="GEO43241.1"/>
    </source>
</evidence>
<proteinExistence type="predicted"/>
<sequence length="208" mass="23129">MSNTMLETTRIGLYPTPDQQQKLAVQFGCARWGFNNALALTQQTCREAGKSLSYHALAVRLPGLKQEFEWLKEADSQVLQQSLQNLALAFDGFFARRVRYPRFKSKHGRRSIQYPQRAKLEGNHIYLPKVGWVKGIVHRGIVGKFKTVTISRNACGQFHAAILTDTGLPMPSVSTAGKTLGIDVGLVDLAVTSDGSKFTNPRHIRICS</sequence>
<name>A0A512E3D0_9PROT</name>
<dbReference type="Proteomes" id="UP000321523">
    <property type="component" value="Unassembled WGS sequence"/>
</dbReference>
<accession>A0A512E3D0</accession>
<evidence type="ECO:0000259" key="1">
    <source>
        <dbReference type="Pfam" id="PF12323"/>
    </source>
</evidence>
<dbReference type="Pfam" id="PF12323">
    <property type="entry name" value="HTH_OrfB_IS605"/>
    <property type="match status" value="1"/>
</dbReference>
<comment type="caution">
    <text evidence="2">The sequence shown here is derived from an EMBL/GenBank/DDBJ whole genome shotgun (WGS) entry which is preliminary data.</text>
</comment>
<dbReference type="OrthoDB" id="7867060at2"/>
<dbReference type="RefSeq" id="WP_084721426.1">
    <property type="nucleotide sequence ID" value="NZ_BJYZ01000069.1"/>
</dbReference>
<dbReference type="EMBL" id="BJYZ01000069">
    <property type="protein sequence ID" value="GEO43241.1"/>
    <property type="molecule type" value="Genomic_DNA"/>
</dbReference>